<protein>
    <submittedName>
        <fullName evidence="7">Ferredoxin--NADP reductase</fullName>
        <ecNumber evidence="7">1.18.1.2</ecNumber>
    </submittedName>
</protein>
<keyword evidence="4" id="KW-1133">Transmembrane helix</keyword>
<evidence type="ECO:0000313" key="7">
    <source>
        <dbReference type="EMBL" id="TGJ76094.1"/>
    </source>
</evidence>
<dbReference type="Proteomes" id="UP000297714">
    <property type="component" value="Unassembled WGS sequence"/>
</dbReference>
<dbReference type="AlphaFoldDB" id="A0A4Z0XXB8"/>
<evidence type="ECO:0000256" key="2">
    <source>
        <dbReference type="ARBA" id="ARBA00022630"/>
    </source>
</evidence>
<dbReference type="Pfam" id="PF22780">
    <property type="entry name" value="HI0933_like_1st"/>
    <property type="match status" value="1"/>
</dbReference>
<comment type="cofactor">
    <cofactor evidence="1">
        <name>FAD</name>
        <dbReference type="ChEBI" id="CHEBI:57692"/>
    </cofactor>
</comment>
<dbReference type="Pfam" id="PF03486">
    <property type="entry name" value="HI0933_like"/>
    <property type="match status" value="1"/>
</dbReference>
<gene>
    <name evidence="7" type="ORF">CAGA_18150</name>
</gene>
<evidence type="ECO:0000313" key="8">
    <source>
        <dbReference type="Proteomes" id="UP000297714"/>
    </source>
</evidence>
<feature type="transmembrane region" description="Helical" evidence="4">
    <location>
        <begin position="12"/>
        <end position="37"/>
    </location>
</feature>
<keyword evidence="7" id="KW-0560">Oxidoreductase</keyword>
<reference evidence="7 8" key="1">
    <citation type="submission" date="2019-04" db="EMBL/GenBank/DDBJ databases">
        <authorList>
            <person name="Poehlein A."/>
            <person name="Bengelsdorf F.R."/>
            <person name="Duerre P."/>
            <person name="Daniel R."/>
        </authorList>
    </citation>
    <scope>NUCLEOTIDE SEQUENCE [LARGE SCALE GENOMIC DNA]</scope>
    <source>
        <strain evidence="7 8">BS-1</strain>
    </source>
</reference>
<dbReference type="InterPro" id="IPR055178">
    <property type="entry name" value="RsdA/BaiN/AoA(So)-like_dom"/>
</dbReference>
<comment type="caution">
    <text evidence="7">The sequence shown here is derived from an EMBL/GenBank/DDBJ whole genome shotgun (WGS) entry which is preliminary data.</text>
</comment>
<name>A0A4Z0XXB8_9FIRM</name>
<dbReference type="InterPro" id="IPR023166">
    <property type="entry name" value="BaiN-like_dom_sf"/>
</dbReference>
<sequence>MKKLVDQLYDALIIGGGAAGMLAAGTAASNGLCVCLLEKKERLGRKLLITGKGRCNLTNNCDIQTFIASVPSNGRFLYSAATHFPPQDTIRFFEELGVPIKVERGNRVFPQSDKSSDIVDALTKFVKRNGAELVTGEAKRLLLKEDTVHGVQLSDGAEIAAKNVIVCCGGASYPATGSTGDGYRLAKQAGHTVTPLRPSLVPLVVSGSECRDMMGLSLKNVSITVMDTKKKKTIYTDFGEMLFTHFGVSGPIILSASAHMRDMEPGRYHIFIDLKPALSIEQLDARLQRDFAQNQNRDFCNSLSALLPRKMIPVMVSKSGIPPERKCNQITKEMRRAFAGLLKSYELQVSAFRPIEEAIVTSGGVKVSEINPKTMQSKLVKGLYFAGEVIDVDAYTGGFNLQIAFSTGRLAADSIINKGEANE</sequence>
<dbReference type="InterPro" id="IPR057661">
    <property type="entry name" value="RsdA/BaiN/AoA(So)_Rossmann"/>
</dbReference>
<dbReference type="EMBL" id="SRMQ01000008">
    <property type="protein sequence ID" value="TGJ76094.1"/>
    <property type="molecule type" value="Genomic_DNA"/>
</dbReference>
<dbReference type="GO" id="GO:0004324">
    <property type="term" value="F:ferredoxin-NADP+ reductase activity"/>
    <property type="evidence" value="ECO:0007669"/>
    <property type="project" value="UniProtKB-EC"/>
</dbReference>
<evidence type="ECO:0000256" key="1">
    <source>
        <dbReference type="ARBA" id="ARBA00001974"/>
    </source>
</evidence>
<evidence type="ECO:0000256" key="4">
    <source>
        <dbReference type="SAM" id="Phobius"/>
    </source>
</evidence>
<accession>A0A4Z0XXB8</accession>
<dbReference type="InterPro" id="IPR036188">
    <property type="entry name" value="FAD/NAD-bd_sf"/>
</dbReference>
<dbReference type="PRINTS" id="PR00411">
    <property type="entry name" value="PNDRDTASEI"/>
</dbReference>
<proteinExistence type="predicted"/>
<evidence type="ECO:0000259" key="6">
    <source>
        <dbReference type="Pfam" id="PF22780"/>
    </source>
</evidence>
<feature type="domain" description="RsdA/BaiN/AoA(So)-like insert" evidence="6">
    <location>
        <begin position="197"/>
        <end position="360"/>
    </location>
</feature>
<dbReference type="PANTHER" id="PTHR42887:SF2">
    <property type="entry name" value="OS12G0638800 PROTEIN"/>
    <property type="match status" value="1"/>
</dbReference>
<dbReference type="InterPro" id="IPR004792">
    <property type="entry name" value="BaiN-like"/>
</dbReference>
<dbReference type="Gene3D" id="3.50.50.60">
    <property type="entry name" value="FAD/NAD(P)-binding domain"/>
    <property type="match status" value="1"/>
</dbReference>
<feature type="domain" description="RsdA/BaiN/AoA(So)-like Rossmann fold-like" evidence="5">
    <location>
        <begin position="10"/>
        <end position="413"/>
    </location>
</feature>
<dbReference type="Gene3D" id="2.40.30.10">
    <property type="entry name" value="Translation factors"/>
    <property type="match status" value="1"/>
</dbReference>
<dbReference type="NCBIfam" id="TIGR00275">
    <property type="entry name" value="aminoacetone oxidase family FAD-binding enzyme"/>
    <property type="match status" value="1"/>
</dbReference>
<organism evidence="7 8">
    <name type="scientific">Caproiciproducens galactitolivorans</name>
    <dbReference type="NCBI Taxonomy" id="642589"/>
    <lineage>
        <taxon>Bacteria</taxon>
        <taxon>Bacillati</taxon>
        <taxon>Bacillota</taxon>
        <taxon>Clostridia</taxon>
        <taxon>Eubacteriales</taxon>
        <taxon>Acutalibacteraceae</taxon>
        <taxon>Caproiciproducens</taxon>
    </lineage>
</organism>
<dbReference type="Gene3D" id="1.10.8.260">
    <property type="entry name" value="HI0933 insert domain-like"/>
    <property type="match status" value="1"/>
</dbReference>
<evidence type="ECO:0000256" key="3">
    <source>
        <dbReference type="ARBA" id="ARBA00022827"/>
    </source>
</evidence>
<keyword evidence="2" id="KW-0285">Flavoprotein</keyword>
<keyword evidence="4" id="KW-0812">Transmembrane</keyword>
<dbReference type="EC" id="1.18.1.2" evidence="7"/>
<evidence type="ECO:0000259" key="5">
    <source>
        <dbReference type="Pfam" id="PF03486"/>
    </source>
</evidence>
<keyword evidence="8" id="KW-1185">Reference proteome</keyword>
<keyword evidence="3" id="KW-0274">FAD</keyword>
<dbReference type="RefSeq" id="WP_135660011.1">
    <property type="nucleotide sequence ID" value="NZ_SRMQ01000008.1"/>
</dbReference>
<dbReference type="SUPFAM" id="SSF160996">
    <property type="entry name" value="HI0933 insert domain-like"/>
    <property type="match status" value="1"/>
</dbReference>
<dbReference type="PANTHER" id="PTHR42887">
    <property type="entry name" value="OS12G0638800 PROTEIN"/>
    <property type="match status" value="1"/>
</dbReference>
<keyword evidence="4" id="KW-0472">Membrane</keyword>
<dbReference type="OrthoDB" id="9773233at2"/>
<dbReference type="SUPFAM" id="SSF51905">
    <property type="entry name" value="FAD/NAD(P)-binding domain"/>
    <property type="match status" value="1"/>
</dbReference>